<accession>A0A7M1SYR7</accession>
<gene>
    <name evidence="3" type="ORF">IM660_10660</name>
</gene>
<dbReference type="KEGG" id="halt:IM660_10660"/>
<sequence length="385" mass="42859">MVIGVDEARGIASAKLASKLAQWATQPTNTPVLSVSLKPPLEREVRSDELAAETWVRKWSETSLPDGADLDWEPRTWRSIGQQQVPVRLRFRDVNSVASFAGGTAARDWKVLRSRVARLRETLGFSEALDAAIRRHAVEILRWAPPRFEQVVQAVDWLAANSVRGLRPRQIPIRGVDTKWFNSHRSVMTDLHRAATGSAGLGIVDADRMVRVRILDPTLAPSGISDFSAPPAQLASLDLRPDVVFIFENLESVLAMPEWPGAIVLHGDGYAVDVVGNLPWVQGGCVIYWGDLDSHGFAILHRLRTHLPTVISALMDEQTLLSHRDLWVSDPKPTRAKLELQPTELNALDRLREEGDAKLEQERIPWEQALRELHSAARAAESPSE</sequence>
<reference evidence="3 4" key="1">
    <citation type="submission" date="2020-10" db="EMBL/GenBank/DDBJ databases">
        <title>Haloactinobacterium sp. RN3S43, a bacterium isolated from saline soil.</title>
        <authorList>
            <person name="Sun J.-Q."/>
        </authorList>
    </citation>
    <scope>NUCLEOTIDE SEQUENCE [LARGE SCALE GENOMIC DNA]</scope>
    <source>
        <strain evidence="3 4">RN3S43</strain>
    </source>
</reference>
<keyword evidence="4" id="KW-1185">Reference proteome</keyword>
<proteinExistence type="predicted"/>
<organism evidence="3 4">
    <name type="scientific">Ruania alkalisoli</name>
    <dbReference type="NCBI Taxonomy" id="2779775"/>
    <lineage>
        <taxon>Bacteria</taxon>
        <taxon>Bacillati</taxon>
        <taxon>Actinomycetota</taxon>
        <taxon>Actinomycetes</taxon>
        <taxon>Micrococcales</taxon>
        <taxon>Ruaniaceae</taxon>
        <taxon>Ruania</taxon>
    </lineage>
</organism>
<feature type="domain" description="DUF3322" evidence="2">
    <location>
        <begin position="30"/>
        <end position="191"/>
    </location>
</feature>
<dbReference type="Pfam" id="PF11795">
    <property type="entry name" value="DUF3322"/>
    <property type="match status" value="1"/>
</dbReference>
<dbReference type="InterPro" id="IPR024534">
    <property type="entry name" value="JetD_C"/>
</dbReference>
<dbReference type="InterPro" id="IPR014544">
    <property type="entry name" value="UCP028408"/>
</dbReference>
<dbReference type="InterPro" id="IPR024537">
    <property type="entry name" value="DUF3322"/>
</dbReference>
<dbReference type="Pfam" id="PF09983">
    <property type="entry name" value="JetD_C"/>
    <property type="match status" value="1"/>
</dbReference>
<evidence type="ECO:0000259" key="1">
    <source>
        <dbReference type="Pfam" id="PF09983"/>
    </source>
</evidence>
<dbReference type="PIRSF" id="PIRSF028408">
    <property type="entry name" value="UCP028408"/>
    <property type="match status" value="1"/>
</dbReference>
<name>A0A7M1SYR7_9MICO</name>
<evidence type="ECO:0008006" key="5">
    <source>
        <dbReference type="Google" id="ProtNLM"/>
    </source>
</evidence>
<evidence type="ECO:0000313" key="4">
    <source>
        <dbReference type="Proteomes" id="UP000593758"/>
    </source>
</evidence>
<dbReference type="Proteomes" id="UP000593758">
    <property type="component" value="Chromosome"/>
</dbReference>
<dbReference type="EMBL" id="CP063169">
    <property type="protein sequence ID" value="QOR72716.1"/>
    <property type="molecule type" value="Genomic_DNA"/>
</dbReference>
<protein>
    <recommendedName>
        <fullName evidence="5">DUF3322 and DUF2220 domain-containing protein</fullName>
    </recommendedName>
</protein>
<evidence type="ECO:0000259" key="2">
    <source>
        <dbReference type="Pfam" id="PF11795"/>
    </source>
</evidence>
<evidence type="ECO:0000313" key="3">
    <source>
        <dbReference type="EMBL" id="QOR72716.1"/>
    </source>
</evidence>
<dbReference type="AlphaFoldDB" id="A0A7M1SYR7"/>
<feature type="domain" description="Wadjet protein JetD C-terminal" evidence="1">
    <location>
        <begin position="202"/>
        <end position="372"/>
    </location>
</feature>